<evidence type="ECO:0000313" key="4">
    <source>
        <dbReference type="Proteomes" id="UP000229675"/>
    </source>
</evidence>
<reference evidence="4" key="1">
    <citation type="submission" date="2017-09" db="EMBL/GenBank/DDBJ databases">
        <title>Depth-based differentiation of microbial function through sediment-hosted aquifers and enrichment of novel symbionts in the deep terrestrial subsurface.</title>
        <authorList>
            <person name="Probst A.J."/>
            <person name="Ladd B."/>
            <person name="Jarett J.K."/>
            <person name="Geller-Mcgrath D.E."/>
            <person name="Sieber C.M.K."/>
            <person name="Emerson J.B."/>
            <person name="Anantharaman K."/>
            <person name="Thomas B.C."/>
            <person name="Malmstrom R."/>
            <person name="Stieglmeier M."/>
            <person name="Klingl A."/>
            <person name="Woyke T."/>
            <person name="Ryan C.M."/>
            <person name="Banfield J.F."/>
        </authorList>
    </citation>
    <scope>NUCLEOTIDE SEQUENCE [LARGE SCALE GENOMIC DNA]</scope>
</reference>
<name>A0A2H0WX28_9BACT</name>
<organism evidence="3 4">
    <name type="scientific">Candidatus Nealsonbacteria bacterium CG09_land_8_20_14_0_10_42_14</name>
    <dbReference type="NCBI Taxonomy" id="1974707"/>
    <lineage>
        <taxon>Bacteria</taxon>
        <taxon>Candidatus Nealsoniibacteriota</taxon>
    </lineage>
</organism>
<comment type="caution">
    <text evidence="3">The sequence shown here is derived from an EMBL/GenBank/DDBJ whole genome shotgun (WGS) entry which is preliminary data.</text>
</comment>
<evidence type="ECO:0000313" key="3">
    <source>
        <dbReference type="EMBL" id="PIS17165.1"/>
    </source>
</evidence>
<evidence type="ECO:0000256" key="1">
    <source>
        <dbReference type="SAM" id="Coils"/>
    </source>
</evidence>
<proteinExistence type="predicted"/>
<dbReference type="EMBL" id="PEZD01000045">
    <property type="protein sequence ID" value="PIS17165.1"/>
    <property type="molecule type" value="Genomic_DNA"/>
</dbReference>
<protein>
    <submittedName>
        <fullName evidence="3">Cytoplasmic protein</fullName>
    </submittedName>
</protein>
<feature type="region of interest" description="Disordered" evidence="2">
    <location>
        <begin position="1"/>
        <end position="22"/>
    </location>
</feature>
<dbReference type="AlphaFoldDB" id="A0A2H0WX28"/>
<evidence type="ECO:0000256" key="2">
    <source>
        <dbReference type="SAM" id="MobiDB-lite"/>
    </source>
</evidence>
<accession>A0A2H0WX28</accession>
<keyword evidence="1" id="KW-0175">Coiled coil</keyword>
<feature type="compositionally biased region" description="Gly residues" evidence="2">
    <location>
        <begin position="8"/>
        <end position="22"/>
    </location>
</feature>
<sequence>MPRFNETGPGGSGPGTGWGLGPCGIGSRRGFGRGFGRFWRFGSQVTEKEEKESLKEEAKSLEEELAAVKTRLAELKD</sequence>
<dbReference type="Pfam" id="PF17253">
    <property type="entry name" value="DUF5320"/>
    <property type="match status" value="1"/>
</dbReference>
<feature type="coiled-coil region" evidence="1">
    <location>
        <begin position="44"/>
        <end position="71"/>
    </location>
</feature>
<dbReference type="InterPro" id="IPR035205">
    <property type="entry name" value="DUF5320"/>
</dbReference>
<dbReference type="Proteomes" id="UP000229675">
    <property type="component" value="Unassembled WGS sequence"/>
</dbReference>
<gene>
    <name evidence="3" type="ORF">COT59_02095</name>
</gene>